<evidence type="ECO:0000313" key="4">
    <source>
        <dbReference type="EMBL" id="MCD7472115.1"/>
    </source>
</evidence>
<proteinExistence type="inferred from homology"/>
<keyword evidence="2" id="KW-0521">NADP</keyword>
<dbReference type="PANTHER" id="PTHR43490">
    <property type="entry name" value="(+)-NEOMENTHOL DEHYDROGENASE"/>
    <property type="match status" value="1"/>
</dbReference>
<dbReference type="Proteomes" id="UP000823775">
    <property type="component" value="Unassembled WGS sequence"/>
</dbReference>
<evidence type="ECO:0000256" key="3">
    <source>
        <dbReference type="ARBA" id="ARBA00023002"/>
    </source>
</evidence>
<dbReference type="EMBL" id="JACEIK010001778">
    <property type="protein sequence ID" value="MCD7472115.1"/>
    <property type="molecule type" value="Genomic_DNA"/>
</dbReference>
<dbReference type="SUPFAM" id="SSF51735">
    <property type="entry name" value="NAD(P)-binding Rossmann-fold domains"/>
    <property type="match status" value="1"/>
</dbReference>
<evidence type="ECO:0000313" key="5">
    <source>
        <dbReference type="Proteomes" id="UP000823775"/>
    </source>
</evidence>
<organism evidence="4 5">
    <name type="scientific">Datura stramonium</name>
    <name type="common">Jimsonweed</name>
    <name type="synonym">Common thornapple</name>
    <dbReference type="NCBI Taxonomy" id="4076"/>
    <lineage>
        <taxon>Eukaryota</taxon>
        <taxon>Viridiplantae</taxon>
        <taxon>Streptophyta</taxon>
        <taxon>Embryophyta</taxon>
        <taxon>Tracheophyta</taxon>
        <taxon>Spermatophyta</taxon>
        <taxon>Magnoliopsida</taxon>
        <taxon>eudicotyledons</taxon>
        <taxon>Gunneridae</taxon>
        <taxon>Pentapetalae</taxon>
        <taxon>asterids</taxon>
        <taxon>lamiids</taxon>
        <taxon>Solanales</taxon>
        <taxon>Solanaceae</taxon>
        <taxon>Solanoideae</taxon>
        <taxon>Datureae</taxon>
        <taxon>Datura</taxon>
    </lineage>
</organism>
<comment type="similarity">
    <text evidence="1">Belongs to the short-chain dehydrogenases/reductases (SDR) family.</text>
</comment>
<keyword evidence="5" id="KW-1185">Reference proteome</keyword>
<gene>
    <name evidence="4" type="primary">MNR1_1</name>
    <name evidence="4" type="ORF">HAX54_013055</name>
</gene>
<name>A0ABS8TKQ0_DATST</name>
<comment type="caution">
    <text evidence="4">The sequence shown here is derived from an EMBL/GenBank/DDBJ whole genome shotgun (WGS) entry which is preliminary data.</text>
</comment>
<keyword evidence="3" id="KW-0560">Oxidoreductase</keyword>
<reference evidence="4 5" key="1">
    <citation type="journal article" date="2021" name="BMC Genomics">
        <title>Datura genome reveals duplications of psychoactive alkaloid biosynthetic genes and high mutation rate following tissue culture.</title>
        <authorList>
            <person name="Rajewski A."/>
            <person name="Carter-House D."/>
            <person name="Stajich J."/>
            <person name="Litt A."/>
        </authorList>
    </citation>
    <scope>NUCLEOTIDE SEQUENCE [LARGE SCALE GENOMIC DNA]</scope>
    <source>
        <strain evidence="4">AR-01</strain>
    </source>
</reference>
<protein>
    <submittedName>
        <fullName evidence="4">(+)-neomenthol dehydrogenase</fullName>
    </submittedName>
</protein>
<evidence type="ECO:0000256" key="2">
    <source>
        <dbReference type="ARBA" id="ARBA00022857"/>
    </source>
</evidence>
<accession>A0ABS8TKQ0</accession>
<sequence>MTEVAVNNAGVGGLVVEGDVFVLKEIIEGDFLTISTDNGEEGGTVKSYPGIVTNHELTEQCIETNYYGAKRMIEAFIPLLQLSNSPRIVNVASFLGKLKLLCNEWAVEVLSDANRLTEERVDQLTFACPALIMRRGVEE</sequence>
<dbReference type="Gene3D" id="3.40.50.720">
    <property type="entry name" value="NAD(P)-binding Rossmann-like Domain"/>
    <property type="match status" value="1"/>
</dbReference>
<dbReference type="PANTHER" id="PTHR43490:SF66">
    <property type="entry name" value="(+)-NEOMENTHOL DEHYDROGENASE-LIKE"/>
    <property type="match status" value="1"/>
</dbReference>
<dbReference type="InterPro" id="IPR036291">
    <property type="entry name" value="NAD(P)-bd_dom_sf"/>
</dbReference>
<evidence type="ECO:0000256" key="1">
    <source>
        <dbReference type="ARBA" id="ARBA00006484"/>
    </source>
</evidence>